<dbReference type="Proteomes" id="UP001524547">
    <property type="component" value="Unassembled WGS sequence"/>
</dbReference>
<accession>A0ABT1VUD0</accession>
<dbReference type="RefSeq" id="WP_422918681.1">
    <property type="nucleotide sequence ID" value="NZ_JAMZEJ010000002.1"/>
</dbReference>
<evidence type="ECO:0000313" key="3">
    <source>
        <dbReference type="EMBL" id="MCQ8239949.1"/>
    </source>
</evidence>
<keyword evidence="2" id="KW-0732">Signal</keyword>
<evidence type="ECO:0000313" key="4">
    <source>
        <dbReference type="Proteomes" id="UP001524547"/>
    </source>
</evidence>
<sequence>MTHLFRGAVLLALLGLGACDVTGVAPPSSQQKTNAVPLGSPGSNAP</sequence>
<gene>
    <name evidence="3" type="ORF">NFI88_03725</name>
</gene>
<evidence type="ECO:0000256" key="2">
    <source>
        <dbReference type="SAM" id="SignalP"/>
    </source>
</evidence>
<organism evidence="3 4">
    <name type="scientific">Rhizosaccharibacter radicis</name>
    <dbReference type="NCBI Taxonomy" id="2782605"/>
    <lineage>
        <taxon>Bacteria</taxon>
        <taxon>Pseudomonadati</taxon>
        <taxon>Pseudomonadota</taxon>
        <taxon>Alphaproteobacteria</taxon>
        <taxon>Acetobacterales</taxon>
        <taxon>Acetobacteraceae</taxon>
        <taxon>Rhizosaccharibacter</taxon>
    </lineage>
</organism>
<name>A0ABT1VUD0_9PROT</name>
<feature type="chain" id="PRO_5046820887" evidence="2">
    <location>
        <begin position="19"/>
        <end position="46"/>
    </location>
</feature>
<protein>
    <submittedName>
        <fullName evidence="3">Uncharacterized protein</fullName>
    </submittedName>
</protein>
<reference evidence="3 4" key="1">
    <citation type="submission" date="2022-06" db="EMBL/GenBank/DDBJ databases">
        <title>Rhizosaccharibacter gen. nov. sp. nov. KSS12, endophytic bacteria isolated from sugarcane.</title>
        <authorList>
            <person name="Pitiwittayakul N."/>
        </authorList>
    </citation>
    <scope>NUCLEOTIDE SEQUENCE [LARGE SCALE GENOMIC DNA]</scope>
    <source>
        <strain evidence="3 4">KSS12</strain>
    </source>
</reference>
<proteinExistence type="predicted"/>
<feature type="signal peptide" evidence="2">
    <location>
        <begin position="1"/>
        <end position="18"/>
    </location>
</feature>
<comment type="caution">
    <text evidence="3">The sequence shown here is derived from an EMBL/GenBank/DDBJ whole genome shotgun (WGS) entry which is preliminary data.</text>
</comment>
<keyword evidence="4" id="KW-1185">Reference proteome</keyword>
<evidence type="ECO:0000256" key="1">
    <source>
        <dbReference type="SAM" id="MobiDB-lite"/>
    </source>
</evidence>
<dbReference type="EMBL" id="JAMZEJ010000002">
    <property type="protein sequence ID" value="MCQ8239949.1"/>
    <property type="molecule type" value="Genomic_DNA"/>
</dbReference>
<dbReference type="PROSITE" id="PS51257">
    <property type="entry name" value="PROKAR_LIPOPROTEIN"/>
    <property type="match status" value="1"/>
</dbReference>
<feature type="region of interest" description="Disordered" evidence="1">
    <location>
        <begin position="25"/>
        <end position="46"/>
    </location>
</feature>